<keyword evidence="4 12" id="KW-0812">Transmembrane</keyword>
<feature type="transmembrane region" description="Helical" evidence="12">
    <location>
        <begin position="293"/>
        <end position="310"/>
    </location>
</feature>
<feature type="compositionally biased region" description="Low complexity" evidence="11">
    <location>
        <begin position="23"/>
        <end position="36"/>
    </location>
</feature>
<accession>A0A2A3ERF3</accession>
<feature type="compositionally biased region" description="Basic residues" evidence="11">
    <location>
        <begin position="77"/>
        <end position="94"/>
    </location>
</feature>
<dbReference type="PANTHER" id="PTHR28388">
    <property type="entry name" value="TRANSMEMBRANE PROTEIN 237"/>
    <property type="match status" value="1"/>
</dbReference>
<dbReference type="GO" id="GO:0060271">
    <property type="term" value="P:cilium assembly"/>
    <property type="evidence" value="ECO:0007669"/>
    <property type="project" value="TreeGrafter"/>
</dbReference>
<keyword evidence="7" id="KW-0969">Cilium</keyword>
<feature type="transmembrane region" description="Helical" evidence="12">
    <location>
        <begin position="256"/>
        <end position="281"/>
    </location>
</feature>
<evidence type="ECO:0000313" key="13">
    <source>
        <dbReference type="EMBL" id="PBC34270.1"/>
    </source>
</evidence>
<evidence type="ECO:0000256" key="4">
    <source>
        <dbReference type="ARBA" id="ARBA00022692"/>
    </source>
</evidence>
<reference evidence="13 14" key="1">
    <citation type="submission" date="2014-07" db="EMBL/GenBank/DDBJ databases">
        <title>Genomic and transcriptomic analysis on Apis cerana provide comprehensive insights into honey bee biology.</title>
        <authorList>
            <person name="Diao Q."/>
            <person name="Sun L."/>
            <person name="Zheng H."/>
            <person name="Zheng H."/>
            <person name="Xu S."/>
            <person name="Wang S."/>
            <person name="Zeng Z."/>
            <person name="Hu F."/>
            <person name="Su S."/>
            <person name="Wu J."/>
        </authorList>
    </citation>
    <scope>NUCLEOTIDE SEQUENCE [LARGE SCALE GENOMIC DNA]</scope>
    <source>
        <tissue evidence="13">Pupae without intestine</tissue>
    </source>
</reference>
<evidence type="ECO:0000256" key="10">
    <source>
        <dbReference type="ARBA" id="ARBA00025631"/>
    </source>
</evidence>
<evidence type="ECO:0000256" key="11">
    <source>
        <dbReference type="SAM" id="MobiDB-lite"/>
    </source>
</evidence>
<dbReference type="GO" id="GO:0016020">
    <property type="term" value="C:membrane"/>
    <property type="evidence" value="ECO:0007669"/>
    <property type="project" value="UniProtKB-SubCell"/>
</dbReference>
<keyword evidence="8 12" id="KW-0472">Membrane</keyword>
<name>A0A2A3ERF3_APICC</name>
<feature type="compositionally biased region" description="Basic and acidic residues" evidence="11">
    <location>
        <begin position="95"/>
        <end position="149"/>
    </location>
</feature>
<evidence type="ECO:0000256" key="7">
    <source>
        <dbReference type="ARBA" id="ARBA00023069"/>
    </source>
</evidence>
<dbReference type="AlphaFoldDB" id="A0A2A3ERF3"/>
<evidence type="ECO:0000256" key="2">
    <source>
        <dbReference type="ARBA" id="ARBA00004141"/>
    </source>
</evidence>
<feature type="compositionally biased region" description="Polar residues" evidence="11">
    <location>
        <begin position="37"/>
        <end position="54"/>
    </location>
</feature>
<evidence type="ECO:0008006" key="15">
    <source>
        <dbReference type="Google" id="ProtNLM"/>
    </source>
</evidence>
<dbReference type="InterPro" id="IPR029409">
    <property type="entry name" value="TMEM237"/>
</dbReference>
<organism evidence="13 14">
    <name type="scientific">Apis cerana cerana</name>
    <name type="common">Oriental honeybee</name>
    <dbReference type="NCBI Taxonomy" id="94128"/>
    <lineage>
        <taxon>Eukaryota</taxon>
        <taxon>Metazoa</taxon>
        <taxon>Ecdysozoa</taxon>
        <taxon>Arthropoda</taxon>
        <taxon>Hexapoda</taxon>
        <taxon>Insecta</taxon>
        <taxon>Pterygota</taxon>
        <taxon>Neoptera</taxon>
        <taxon>Endopterygota</taxon>
        <taxon>Hymenoptera</taxon>
        <taxon>Apocrita</taxon>
        <taxon>Aculeata</taxon>
        <taxon>Apoidea</taxon>
        <taxon>Anthophila</taxon>
        <taxon>Apidae</taxon>
        <taxon>Apis</taxon>
    </lineage>
</organism>
<keyword evidence="9" id="KW-0966">Cell projection</keyword>
<dbReference type="GO" id="GO:0035869">
    <property type="term" value="C:ciliary transition zone"/>
    <property type="evidence" value="ECO:0007669"/>
    <property type="project" value="TreeGrafter"/>
</dbReference>
<dbReference type="Pfam" id="PF15383">
    <property type="entry name" value="TMEM237"/>
    <property type="match status" value="1"/>
</dbReference>
<sequence length="431" mass="50543">MSRSAERIPKRWNISDIPRRNESSSTEESSSLTDSTRYSPYLQNTSTPLKTRWTNLEEIKKSRRGQEKFEDIEKASSNKKKLERFQKHRKNVGRRKQDNHERVIEKQKEEHNRRDKRKHEYSEDFGEKKQKEFDSESSDKNYSESDLEKSKRKKHDFAGKRDNELPITEILRRSQENTQNKYDEQAFPVLNTDKVYVQYRGGFTTMKMNPSKDLSMNSSNIKKIEKDASVYTIDNQSSPRIKVAITIQRFWKRAGLLCQGLLAGTALMHFITLCTVFSNTMEFVVKYSTYSEIYTNNFSFLIALCIVATFDKFDLARFDIEHLRELYFDYNKAIIAVPLYLAIFCLHQVCAEIDSKLSSIHYYNSNISMLQNVTNIQSLLDELNNWQKISISKDILAMFAWLFLALGTRDDSFLIYLQSMKKYANDIETSG</sequence>
<dbReference type="Proteomes" id="UP000242457">
    <property type="component" value="Unassembled WGS sequence"/>
</dbReference>
<comment type="similarity">
    <text evidence="3">Belongs to the TMEM237 family.</text>
</comment>
<evidence type="ECO:0000256" key="6">
    <source>
        <dbReference type="ARBA" id="ARBA00022989"/>
    </source>
</evidence>
<feature type="compositionally biased region" description="Basic and acidic residues" evidence="11">
    <location>
        <begin position="156"/>
        <end position="168"/>
    </location>
</feature>
<feature type="region of interest" description="Disordered" evidence="11">
    <location>
        <begin position="1"/>
        <end position="168"/>
    </location>
</feature>
<keyword evidence="14" id="KW-1185">Reference proteome</keyword>
<dbReference type="STRING" id="94128.A0A2A3ERF3"/>
<evidence type="ECO:0000313" key="14">
    <source>
        <dbReference type="Proteomes" id="UP000242457"/>
    </source>
</evidence>
<evidence type="ECO:0000256" key="12">
    <source>
        <dbReference type="SAM" id="Phobius"/>
    </source>
</evidence>
<comment type="subcellular location">
    <subcellularLocation>
        <location evidence="1">Cell projection</location>
        <location evidence="1">Cilium</location>
    </subcellularLocation>
    <subcellularLocation>
        <location evidence="2">Membrane</location>
        <topology evidence="2">Multi-pass membrane protein</topology>
    </subcellularLocation>
</comment>
<protein>
    <recommendedName>
        <fullName evidence="15">Transmembrane protein 237</fullName>
    </recommendedName>
</protein>
<evidence type="ECO:0000256" key="1">
    <source>
        <dbReference type="ARBA" id="ARBA00004138"/>
    </source>
</evidence>
<feature type="compositionally biased region" description="Basic and acidic residues" evidence="11">
    <location>
        <begin position="55"/>
        <end position="76"/>
    </location>
</feature>
<comment type="function">
    <text evidence="10">Component of the transition zone in primary cilia. Required for ciliogenesis.</text>
</comment>
<evidence type="ECO:0000256" key="3">
    <source>
        <dbReference type="ARBA" id="ARBA00008783"/>
    </source>
</evidence>
<dbReference type="OrthoDB" id="550113at2759"/>
<keyword evidence="6 12" id="KW-1133">Transmembrane helix</keyword>
<evidence type="ECO:0000256" key="5">
    <source>
        <dbReference type="ARBA" id="ARBA00022794"/>
    </source>
</evidence>
<dbReference type="EMBL" id="KZ288192">
    <property type="protein sequence ID" value="PBC34270.1"/>
    <property type="molecule type" value="Genomic_DNA"/>
</dbReference>
<evidence type="ECO:0000256" key="9">
    <source>
        <dbReference type="ARBA" id="ARBA00023273"/>
    </source>
</evidence>
<keyword evidence="5" id="KW-0970">Cilium biogenesis/degradation</keyword>
<gene>
    <name evidence="13" type="ORF">APICC_02835</name>
</gene>
<evidence type="ECO:0000256" key="8">
    <source>
        <dbReference type="ARBA" id="ARBA00023136"/>
    </source>
</evidence>
<dbReference type="PANTHER" id="PTHR28388:SF1">
    <property type="entry name" value="TRANSMEMBRANE PROTEIN 237"/>
    <property type="match status" value="1"/>
</dbReference>
<proteinExistence type="inferred from homology"/>